<comment type="subcellular location">
    <subcellularLocation>
        <location evidence="1">Nucleus</location>
    </subcellularLocation>
</comment>
<keyword evidence="2" id="KW-0227">DNA damage</keyword>
<dbReference type="GO" id="GO:0005634">
    <property type="term" value="C:nucleus"/>
    <property type="evidence" value="ECO:0007669"/>
    <property type="project" value="UniProtKB-SubCell"/>
</dbReference>
<feature type="domain" description="Chromatin assembly factor 1 subunit Cac1-like C-terminal" evidence="7">
    <location>
        <begin position="717"/>
        <end position="767"/>
    </location>
</feature>
<evidence type="ECO:0000256" key="4">
    <source>
        <dbReference type="ARBA" id="ARBA00023242"/>
    </source>
</evidence>
<dbReference type="GO" id="GO:0006334">
    <property type="term" value="P:nucleosome assembly"/>
    <property type="evidence" value="ECO:0007669"/>
    <property type="project" value="TreeGrafter"/>
</dbReference>
<feature type="region of interest" description="Disordered" evidence="5">
    <location>
        <begin position="523"/>
        <end position="574"/>
    </location>
</feature>
<dbReference type="InterPro" id="IPR022043">
    <property type="entry name" value="CAF1A_DD"/>
</dbReference>
<dbReference type="KEGG" id="qsa:O6P43_011345"/>
<dbReference type="Proteomes" id="UP001163823">
    <property type="component" value="Chromosome 4"/>
</dbReference>
<feature type="compositionally biased region" description="Basic and acidic residues" evidence="5">
    <location>
        <begin position="267"/>
        <end position="333"/>
    </location>
</feature>
<protein>
    <submittedName>
        <fullName evidence="8">Chromatin assembly factor 1 subunit FAS1</fullName>
    </submittedName>
</protein>
<dbReference type="InterPro" id="IPR048800">
    <property type="entry name" value="Cac1-like_C"/>
</dbReference>
<evidence type="ECO:0000256" key="2">
    <source>
        <dbReference type="ARBA" id="ARBA00022763"/>
    </source>
</evidence>
<dbReference type="Pfam" id="PF21796">
    <property type="entry name" value="Cac1_C"/>
    <property type="match status" value="1"/>
</dbReference>
<evidence type="ECO:0000313" key="9">
    <source>
        <dbReference type="Proteomes" id="UP001163823"/>
    </source>
</evidence>
<dbReference type="PANTHER" id="PTHR15272:SF0">
    <property type="entry name" value="CHROMATIN ASSEMBLY FACTOR 1 SUBUNIT A"/>
    <property type="match status" value="1"/>
</dbReference>
<feature type="domain" description="Chromatin assembly factor 1 subunit A dimerization" evidence="6">
    <location>
        <begin position="491"/>
        <end position="555"/>
    </location>
</feature>
<evidence type="ECO:0000259" key="6">
    <source>
        <dbReference type="Pfam" id="PF12253"/>
    </source>
</evidence>
<feature type="compositionally biased region" description="Acidic residues" evidence="5">
    <location>
        <begin position="526"/>
        <end position="542"/>
    </location>
</feature>
<organism evidence="8 9">
    <name type="scientific">Quillaja saponaria</name>
    <name type="common">Soap bark tree</name>
    <dbReference type="NCBI Taxonomy" id="32244"/>
    <lineage>
        <taxon>Eukaryota</taxon>
        <taxon>Viridiplantae</taxon>
        <taxon>Streptophyta</taxon>
        <taxon>Embryophyta</taxon>
        <taxon>Tracheophyta</taxon>
        <taxon>Spermatophyta</taxon>
        <taxon>Magnoliopsida</taxon>
        <taxon>eudicotyledons</taxon>
        <taxon>Gunneridae</taxon>
        <taxon>Pentapetalae</taxon>
        <taxon>rosids</taxon>
        <taxon>fabids</taxon>
        <taxon>Fabales</taxon>
        <taxon>Quillajaceae</taxon>
        <taxon>Quillaja</taxon>
    </lineage>
</organism>
<keyword evidence="3" id="KW-0234">DNA repair</keyword>
<dbReference type="PANTHER" id="PTHR15272">
    <property type="entry name" value="CHROMATIN ASSEMBLY FACTOR 1 SUBUNIT A CAF-1 SUBUNIT A"/>
    <property type="match status" value="1"/>
</dbReference>
<feature type="region of interest" description="Disordered" evidence="5">
    <location>
        <begin position="349"/>
        <end position="373"/>
    </location>
</feature>
<dbReference type="GO" id="GO:0033186">
    <property type="term" value="C:CAF-1 complex"/>
    <property type="evidence" value="ECO:0007669"/>
    <property type="project" value="TreeGrafter"/>
</dbReference>
<dbReference type="EMBL" id="JARAOO010000004">
    <property type="protein sequence ID" value="KAJ7973649.1"/>
    <property type="molecule type" value="Genomic_DNA"/>
</dbReference>
<evidence type="ECO:0000313" key="8">
    <source>
        <dbReference type="EMBL" id="KAJ7973649.1"/>
    </source>
</evidence>
<comment type="caution">
    <text evidence="8">The sequence shown here is derived from an EMBL/GenBank/DDBJ whole genome shotgun (WGS) entry which is preliminary data.</text>
</comment>
<dbReference type="AlphaFoldDB" id="A0AAD7Q2J3"/>
<name>A0AAD7Q2J3_QUISA</name>
<keyword evidence="9" id="KW-1185">Reference proteome</keyword>
<evidence type="ECO:0000256" key="3">
    <source>
        <dbReference type="ARBA" id="ARBA00023204"/>
    </source>
</evidence>
<dbReference type="Pfam" id="PF12253">
    <property type="entry name" value="CAF1A_dimeriz"/>
    <property type="match status" value="1"/>
</dbReference>
<evidence type="ECO:0000259" key="7">
    <source>
        <dbReference type="Pfam" id="PF21796"/>
    </source>
</evidence>
<sequence length="812" mass="92504">MVDTMIIDVDAVGGREDLKMNGQSRARKTQKRKRVSFLAENLCKEEKEAQIEALRKELDGLFGYYKEVTCQKVDSDMNDCVSNNAVIAALMEESELPLSRLVHEIYGKLNKIENGSVRQALTMASVKASVLSIGQRLMYGVFNADADVLEDDSESCLWCWETRDVKLIPEPVRGLVSVRRICRKKIHERITAVSAIIAALQKLESDLNYKHELINASEKLGKASTEEDIRIIVNLMLEKNISDMAGKNAKREEKLLIKQLERNRRDAEKLKKRMDRELQKEKWQAEKHMKLLQGKVEKDETHNEKEVSEMRKQQEEAEKNQRRREKEAAEMKKKLSLQKQVSMMERFLKRSKTSPSCHHDQLSTKADMSDSSIKKSENVSEAVTLSMDCALASSNEINSENIWKSHLSSWRCIGQSIFSNRRQHWGLRQKPKTEPFKQFKLTASRELARDNDLSTEKLVDGWGERFSDDRSCPDNEDSFLLGVKKCNWGKQLLQFDKSHRPAFYGIWPKKSHVVGPRRPFMKDPGLDYDIDSDTEWEEEDPGESLSDCDKDEDESLEGCSKSDEDESEDGFFVPDGYLSENEGVQVDRMEMVIKIEEAQRSPVFKQEKESEEFCALLRHQKYLNNLTEHTLRKNQPLIISNLMHDKSSLLLVKNLSGTLKLEQMCMEALSMRGIPGGSPVQISKDNMQYDEQEACLSCGNAGAAPISLVTATLDSNLPEIVSSIQTCSHGINKVLESLQQKFPHVPKSALRNKVREISDFVDNCWKVKKEILDKLGLAKVSPEKSTGVTKGIATFFSKRCLPPTERVNPGET</sequence>
<reference evidence="8" key="1">
    <citation type="journal article" date="2023" name="Science">
        <title>Elucidation of the pathway for biosynthesis of saponin adjuvants from the soapbark tree.</title>
        <authorList>
            <person name="Reed J."/>
            <person name="Orme A."/>
            <person name="El-Demerdash A."/>
            <person name="Owen C."/>
            <person name="Martin L.B.B."/>
            <person name="Misra R.C."/>
            <person name="Kikuchi S."/>
            <person name="Rejzek M."/>
            <person name="Martin A.C."/>
            <person name="Harkess A."/>
            <person name="Leebens-Mack J."/>
            <person name="Louveau T."/>
            <person name="Stephenson M.J."/>
            <person name="Osbourn A."/>
        </authorList>
    </citation>
    <scope>NUCLEOTIDE SEQUENCE</scope>
    <source>
        <strain evidence="8">S10</strain>
    </source>
</reference>
<accession>A0AAD7Q2J3</accession>
<evidence type="ECO:0000256" key="5">
    <source>
        <dbReference type="SAM" id="MobiDB-lite"/>
    </source>
</evidence>
<keyword evidence="4" id="KW-0539">Nucleus</keyword>
<evidence type="ECO:0000256" key="1">
    <source>
        <dbReference type="ARBA" id="ARBA00004123"/>
    </source>
</evidence>
<feature type="region of interest" description="Disordered" evidence="5">
    <location>
        <begin position="267"/>
        <end position="335"/>
    </location>
</feature>
<gene>
    <name evidence="8" type="ORF">O6P43_011345</name>
</gene>
<dbReference type="GO" id="GO:0006281">
    <property type="term" value="P:DNA repair"/>
    <property type="evidence" value="ECO:0007669"/>
    <property type="project" value="UniProtKB-KW"/>
</dbReference>
<proteinExistence type="predicted"/>